<keyword evidence="2" id="KW-1185">Reference proteome</keyword>
<dbReference type="OMA" id="YSAINCP"/>
<protein>
    <submittedName>
        <fullName evidence="1">Uncharacterized protein</fullName>
    </submittedName>
</protein>
<accession>A0A284RP78</accession>
<dbReference type="OrthoDB" id="2979716at2759"/>
<dbReference type="STRING" id="47428.A0A284RP78"/>
<reference evidence="2" key="1">
    <citation type="journal article" date="2017" name="Nat. Ecol. Evol.">
        <title>Genome expansion and lineage-specific genetic innovations in the forest pathogenic fungi Armillaria.</title>
        <authorList>
            <person name="Sipos G."/>
            <person name="Prasanna A.N."/>
            <person name="Walter M.C."/>
            <person name="O'Connor E."/>
            <person name="Balint B."/>
            <person name="Krizsan K."/>
            <person name="Kiss B."/>
            <person name="Hess J."/>
            <person name="Varga T."/>
            <person name="Slot J."/>
            <person name="Riley R."/>
            <person name="Boka B."/>
            <person name="Rigling D."/>
            <person name="Barry K."/>
            <person name="Lee J."/>
            <person name="Mihaltcheva S."/>
            <person name="LaButti K."/>
            <person name="Lipzen A."/>
            <person name="Waldron R."/>
            <person name="Moloney N.M."/>
            <person name="Sperisen C."/>
            <person name="Kredics L."/>
            <person name="Vagvoelgyi C."/>
            <person name="Patrignani A."/>
            <person name="Fitzpatrick D."/>
            <person name="Nagy I."/>
            <person name="Doyle S."/>
            <person name="Anderson J.B."/>
            <person name="Grigoriev I.V."/>
            <person name="Gueldener U."/>
            <person name="Muensterkoetter M."/>
            <person name="Nagy L.G."/>
        </authorList>
    </citation>
    <scope>NUCLEOTIDE SEQUENCE [LARGE SCALE GENOMIC DNA]</scope>
    <source>
        <strain evidence="2">C18/9</strain>
    </source>
</reference>
<dbReference type="EMBL" id="FUEG01000012">
    <property type="protein sequence ID" value="SJL10557.1"/>
    <property type="molecule type" value="Genomic_DNA"/>
</dbReference>
<name>A0A284RP78_ARMOS</name>
<gene>
    <name evidence="1" type="ORF">ARMOST_13944</name>
</gene>
<sequence length="308" mass="34572">MDSPPPRHTWREFLGIRFDHHIAVQERTDCGHTHSYSAINCPPAEEFIRQSDPDPTIVERILESFLSYLVRKGCLNDLLPISLDVFLHMLQSRFPRLNLVDEPMITLFHARLLGVVDMAVEVLTSTDAETMYVTLAAPSLIFSQQGDSNWATWNSRTRTHIQTTTIEGKQPRALSSHAASLQLEINYAPSVQQVDGKAMATRMWLHLASSSPPSRFGYFFSGISAVIVEKVLLQPDHNALLVSPHSHLFRDDNPPTSAEYEFISADRCCVKGIPLVAIPTFLHLPNELMRKALRALPRPMTAAPEGKK</sequence>
<evidence type="ECO:0000313" key="1">
    <source>
        <dbReference type="EMBL" id="SJL10557.1"/>
    </source>
</evidence>
<dbReference type="Proteomes" id="UP000219338">
    <property type="component" value="Unassembled WGS sequence"/>
</dbReference>
<organism evidence="1 2">
    <name type="scientific">Armillaria ostoyae</name>
    <name type="common">Armillaria root rot fungus</name>
    <dbReference type="NCBI Taxonomy" id="47428"/>
    <lineage>
        <taxon>Eukaryota</taxon>
        <taxon>Fungi</taxon>
        <taxon>Dikarya</taxon>
        <taxon>Basidiomycota</taxon>
        <taxon>Agaricomycotina</taxon>
        <taxon>Agaricomycetes</taxon>
        <taxon>Agaricomycetidae</taxon>
        <taxon>Agaricales</taxon>
        <taxon>Marasmiineae</taxon>
        <taxon>Physalacriaceae</taxon>
        <taxon>Armillaria</taxon>
    </lineage>
</organism>
<proteinExistence type="predicted"/>
<evidence type="ECO:0000313" key="2">
    <source>
        <dbReference type="Proteomes" id="UP000219338"/>
    </source>
</evidence>
<dbReference type="AlphaFoldDB" id="A0A284RP78"/>